<proteinExistence type="predicted"/>
<accession>A0ACB8BG30</accession>
<evidence type="ECO:0000313" key="2">
    <source>
        <dbReference type="Proteomes" id="UP000790709"/>
    </source>
</evidence>
<evidence type="ECO:0000313" key="1">
    <source>
        <dbReference type="EMBL" id="KAH7924760.1"/>
    </source>
</evidence>
<gene>
    <name evidence="1" type="ORF">BV22DRAFT_1012674</name>
</gene>
<comment type="caution">
    <text evidence="1">The sequence shown here is derived from an EMBL/GenBank/DDBJ whole genome shotgun (WGS) entry which is preliminary data.</text>
</comment>
<name>A0ACB8BG30_9AGAM</name>
<organism evidence="1 2">
    <name type="scientific">Leucogyrophana mollusca</name>
    <dbReference type="NCBI Taxonomy" id="85980"/>
    <lineage>
        <taxon>Eukaryota</taxon>
        <taxon>Fungi</taxon>
        <taxon>Dikarya</taxon>
        <taxon>Basidiomycota</taxon>
        <taxon>Agaricomycotina</taxon>
        <taxon>Agaricomycetes</taxon>
        <taxon>Agaricomycetidae</taxon>
        <taxon>Boletales</taxon>
        <taxon>Boletales incertae sedis</taxon>
        <taxon>Leucogyrophana</taxon>
    </lineage>
</organism>
<dbReference type="EMBL" id="MU266417">
    <property type="protein sequence ID" value="KAH7924760.1"/>
    <property type="molecule type" value="Genomic_DNA"/>
</dbReference>
<protein>
    <submittedName>
        <fullName evidence="1">Uncharacterized protein</fullName>
    </submittedName>
</protein>
<keyword evidence="2" id="KW-1185">Reference proteome</keyword>
<dbReference type="Proteomes" id="UP000790709">
    <property type="component" value="Unassembled WGS sequence"/>
</dbReference>
<reference evidence="1" key="1">
    <citation type="journal article" date="2021" name="New Phytol.">
        <title>Evolutionary innovations through gain and loss of genes in the ectomycorrhizal Boletales.</title>
        <authorList>
            <person name="Wu G."/>
            <person name="Miyauchi S."/>
            <person name="Morin E."/>
            <person name="Kuo A."/>
            <person name="Drula E."/>
            <person name="Varga T."/>
            <person name="Kohler A."/>
            <person name="Feng B."/>
            <person name="Cao Y."/>
            <person name="Lipzen A."/>
            <person name="Daum C."/>
            <person name="Hundley H."/>
            <person name="Pangilinan J."/>
            <person name="Johnson J."/>
            <person name="Barry K."/>
            <person name="LaButti K."/>
            <person name="Ng V."/>
            <person name="Ahrendt S."/>
            <person name="Min B."/>
            <person name="Choi I.G."/>
            <person name="Park H."/>
            <person name="Plett J.M."/>
            <person name="Magnuson J."/>
            <person name="Spatafora J.W."/>
            <person name="Nagy L.G."/>
            <person name="Henrissat B."/>
            <person name="Grigoriev I.V."/>
            <person name="Yang Z.L."/>
            <person name="Xu J."/>
            <person name="Martin F.M."/>
        </authorList>
    </citation>
    <scope>NUCLEOTIDE SEQUENCE</scope>
    <source>
        <strain evidence="1">KUC20120723A-06</strain>
    </source>
</reference>
<sequence>MNSSVGTSASQFLPPPGTNFIAVIDASLPFLMIAATMGSMLFGMLLALLFFSTPSMRRTPIFVLNVLAVTVGIAYAIINIQSLEFPYTPLKSQIVITSGALNTVAPLLVDCILLLRLYAVFPRRTTPRVQWLAIIGIPVLIKIGRLINIIIFLTYYSRIYTSADAGGGEILLTSRLPSIKIEWFLQMFDNVFSSALFLWRVNHQRLFDKNQTVSQKVKHLFWISTSNFVFPVILSVVQITIYMVNADNYLLVLYVEQVNFHFTIITAGKNQIVFATVWAAEGRWEHSHYNTASTTEQLSTGRYPPPNSTGHLCQTADVVVFTSTKTSGSQSVDDVSAGAFEMVRA</sequence>